<proteinExistence type="predicted"/>
<name>A0ABV8T3U0_9GAMM</name>
<reference evidence="2" key="1">
    <citation type="journal article" date="2019" name="Int. J. Syst. Evol. Microbiol.">
        <title>The Global Catalogue of Microorganisms (GCM) 10K type strain sequencing project: providing services to taxonomists for standard genome sequencing and annotation.</title>
        <authorList>
            <consortium name="The Broad Institute Genomics Platform"/>
            <consortium name="The Broad Institute Genome Sequencing Center for Infectious Disease"/>
            <person name="Wu L."/>
            <person name="Ma J."/>
        </authorList>
    </citation>
    <scope>NUCLEOTIDE SEQUENCE [LARGE SCALE GENOMIC DNA]</scope>
    <source>
        <strain evidence="2">CGMCC 1.10759</strain>
    </source>
</reference>
<accession>A0ABV8T3U0</accession>
<dbReference type="Proteomes" id="UP001595904">
    <property type="component" value="Unassembled WGS sequence"/>
</dbReference>
<sequence>MTEQNDNLNYMVGEIELPTASSTLAQLEESCRPCFRAHRVQLVQLFVSCDLRRAVLIFLAPDAESVRYVCRRAGVPVKRIWACQHPGHLG</sequence>
<comment type="caution">
    <text evidence="1">The sequence shown here is derived from an EMBL/GenBank/DDBJ whole genome shotgun (WGS) entry which is preliminary data.</text>
</comment>
<evidence type="ECO:0000313" key="2">
    <source>
        <dbReference type="Proteomes" id="UP001595904"/>
    </source>
</evidence>
<evidence type="ECO:0000313" key="1">
    <source>
        <dbReference type="EMBL" id="MFC4314117.1"/>
    </source>
</evidence>
<organism evidence="1 2">
    <name type="scientific">Steroidobacter flavus</name>
    <dbReference type="NCBI Taxonomy" id="1842136"/>
    <lineage>
        <taxon>Bacteria</taxon>
        <taxon>Pseudomonadati</taxon>
        <taxon>Pseudomonadota</taxon>
        <taxon>Gammaproteobacteria</taxon>
        <taxon>Steroidobacterales</taxon>
        <taxon>Steroidobacteraceae</taxon>
        <taxon>Steroidobacter</taxon>
    </lineage>
</organism>
<protein>
    <submittedName>
        <fullName evidence="1">Uncharacterized protein</fullName>
    </submittedName>
</protein>
<keyword evidence="2" id="KW-1185">Reference proteome</keyword>
<gene>
    <name evidence="1" type="ORF">ACFPN2_33900</name>
</gene>
<dbReference type="EMBL" id="JBHSDU010000015">
    <property type="protein sequence ID" value="MFC4314117.1"/>
    <property type="molecule type" value="Genomic_DNA"/>
</dbReference>